<evidence type="ECO:0000256" key="1">
    <source>
        <dbReference type="ARBA" id="ARBA00009437"/>
    </source>
</evidence>
<dbReference type="PROSITE" id="PS50931">
    <property type="entry name" value="HTH_LYSR"/>
    <property type="match status" value="1"/>
</dbReference>
<keyword evidence="7" id="KW-1185">Reference proteome</keyword>
<proteinExistence type="inferred from homology"/>
<dbReference type="Pfam" id="PF03466">
    <property type="entry name" value="LysR_substrate"/>
    <property type="match status" value="1"/>
</dbReference>
<dbReference type="Proteomes" id="UP000215767">
    <property type="component" value="Unassembled WGS sequence"/>
</dbReference>
<accession>A0A261UI84</accession>
<dbReference type="InterPro" id="IPR050389">
    <property type="entry name" value="LysR-type_TF"/>
</dbReference>
<evidence type="ECO:0000256" key="2">
    <source>
        <dbReference type="ARBA" id="ARBA00023015"/>
    </source>
</evidence>
<evidence type="ECO:0000256" key="3">
    <source>
        <dbReference type="ARBA" id="ARBA00023125"/>
    </source>
</evidence>
<dbReference type="GO" id="GO:0003677">
    <property type="term" value="F:DNA binding"/>
    <property type="evidence" value="ECO:0007669"/>
    <property type="project" value="UniProtKB-KW"/>
</dbReference>
<protein>
    <recommendedName>
        <fullName evidence="5">HTH lysR-type domain-containing protein</fullName>
    </recommendedName>
</protein>
<dbReference type="CDD" id="cd08459">
    <property type="entry name" value="PBP2_DntR_NahR_LinR_like"/>
    <property type="match status" value="1"/>
</dbReference>
<evidence type="ECO:0000313" key="7">
    <source>
        <dbReference type="Proteomes" id="UP000215767"/>
    </source>
</evidence>
<dbReference type="Gene3D" id="1.10.10.10">
    <property type="entry name" value="Winged helix-like DNA-binding domain superfamily/Winged helix DNA-binding domain"/>
    <property type="match status" value="1"/>
</dbReference>
<dbReference type="RefSeq" id="WP_094841994.1">
    <property type="nucleotide sequence ID" value="NZ_NEVS01000004.1"/>
</dbReference>
<dbReference type="PANTHER" id="PTHR30118">
    <property type="entry name" value="HTH-TYPE TRANSCRIPTIONAL REGULATOR LEUO-RELATED"/>
    <property type="match status" value="1"/>
</dbReference>
<dbReference type="GO" id="GO:0003700">
    <property type="term" value="F:DNA-binding transcription factor activity"/>
    <property type="evidence" value="ECO:0007669"/>
    <property type="project" value="InterPro"/>
</dbReference>
<reference evidence="7" key="1">
    <citation type="submission" date="2017-05" db="EMBL/GenBank/DDBJ databases">
        <title>Complete and WGS of Bordetella genogroups.</title>
        <authorList>
            <person name="Spilker T."/>
            <person name="Lipuma J."/>
        </authorList>
    </citation>
    <scope>NUCLEOTIDE SEQUENCE [LARGE SCALE GENOMIC DNA]</scope>
    <source>
        <strain evidence="7">AU8856</strain>
    </source>
</reference>
<evidence type="ECO:0000313" key="6">
    <source>
        <dbReference type="EMBL" id="OZI60583.1"/>
    </source>
</evidence>
<dbReference type="SUPFAM" id="SSF46785">
    <property type="entry name" value="Winged helix' DNA-binding domain"/>
    <property type="match status" value="1"/>
</dbReference>
<dbReference type="InterPro" id="IPR036388">
    <property type="entry name" value="WH-like_DNA-bd_sf"/>
</dbReference>
<dbReference type="Gene3D" id="3.40.190.10">
    <property type="entry name" value="Periplasmic binding protein-like II"/>
    <property type="match status" value="2"/>
</dbReference>
<keyword evidence="4" id="KW-0804">Transcription</keyword>
<keyword evidence="3" id="KW-0238">DNA-binding</keyword>
<evidence type="ECO:0000256" key="4">
    <source>
        <dbReference type="ARBA" id="ARBA00023163"/>
    </source>
</evidence>
<dbReference type="PRINTS" id="PR00039">
    <property type="entry name" value="HTHLYSR"/>
</dbReference>
<dbReference type="PANTHER" id="PTHR30118:SF15">
    <property type="entry name" value="TRANSCRIPTIONAL REGULATORY PROTEIN"/>
    <property type="match status" value="1"/>
</dbReference>
<name>A0A261UI84_9BORD</name>
<comment type="caution">
    <text evidence="6">The sequence shown here is derived from an EMBL/GenBank/DDBJ whole genome shotgun (WGS) entry which is preliminary data.</text>
</comment>
<feature type="domain" description="HTH lysR-type" evidence="5">
    <location>
        <begin position="1"/>
        <end position="60"/>
    </location>
</feature>
<dbReference type="InterPro" id="IPR005119">
    <property type="entry name" value="LysR_subst-bd"/>
</dbReference>
<gene>
    <name evidence="6" type="ORF">CAL28_14375</name>
</gene>
<keyword evidence="2" id="KW-0805">Transcription regulation</keyword>
<sequence length="314" mass="35405">MNLDVHLLRVFLAIHETRSVGRSAQMLDMSQPGLSTALRRLRGLLGDPLFVKTYNGMEPTSRARELVAPIRGIVQAVDNELFAVPQFDPATSTREFRLGLTDIGEGIYLPFAVQALERSAPSISLRSMYLPPRELEEAMAAGDVDLACGYFPDITSSQFLHRRIGLHSFACIMRANHPIRDRALTMDQYLSLNHVEVEAPGRSLEVFENFLRKKKLRRKVVLRTPHFMSIPVIVGSTDVVATVPQALADFFASMKELRQVGLPFRPPTFQVNMYWHRSQTNDPGNQWLRQVITAQLETLKARAYHRNGRPASAV</sequence>
<dbReference type="OrthoDB" id="8583877at2"/>
<organism evidence="6 7">
    <name type="scientific">Bordetella genomosp. 11</name>
    <dbReference type="NCBI Taxonomy" id="1416808"/>
    <lineage>
        <taxon>Bacteria</taxon>
        <taxon>Pseudomonadati</taxon>
        <taxon>Pseudomonadota</taxon>
        <taxon>Betaproteobacteria</taxon>
        <taxon>Burkholderiales</taxon>
        <taxon>Alcaligenaceae</taxon>
        <taxon>Bordetella</taxon>
    </lineage>
</organism>
<dbReference type="InterPro" id="IPR000847">
    <property type="entry name" value="LysR_HTH_N"/>
</dbReference>
<comment type="similarity">
    <text evidence="1">Belongs to the LysR transcriptional regulatory family.</text>
</comment>
<dbReference type="SUPFAM" id="SSF53850">
    <property type="entry name" value="Periplasmic binding protein-like II"/>
    <property type="match status" value="1"/>
</dbReference>
<dbReference type="InterPro" id="IPR036390">
    <property type="entry name" value="WH_DNA-bd_sf"/>
</dbReference>
<dbReference type="Pfam" id="PF00126">
    <property type="entry name" value="HTH_1"/>
    <property type="match status" value="1"/>
</dbReference>
<evidence type="ECO:0000259" key="5">
    <source>
        <dbReference type="PROSITE" id="PS50931"/>
    </source>
</evidence>
<dbReference type="EMBL" id="NEVS01000004">
    <property type="protein sequence ID" value="OZI60583.1"/>
    <property type="molecule type" value="Genomic_DNA"/>
</dbReference>
<dbReference type="AlphaFoldDB" id="A0A261UI84"/>